<dbReference type="EMBL" id="RXIF01000008">
    <property type="protein sequence ID" value="RZN64252.1"/>
    <property type="molecule type" value="Genomic_DNA"/>
</dbReference>
<comment type="caution">
    <text evidence="2">The sequence shown here is derived from an EMBL/GenBank/DDBJ whole genome shotgun (WGS) entry which is preliminary data.</text>
</comment>
<sequence length="175" mass="19375">MIMLLEKINNLTDLIDRLMMEITSIIDTIKENGMEKILKDEPKIMGNLFSLVEKMNNLPNINDLLDVINESIDMLAKENKEFGQSIIDISNAAVNFKIIDGFYLLIKDAKMSIALGELEDAPVNIAGNASTIVKVLTGKIDAIEAFTSGMISIEGDASEAMKLLPLQESMKRLIE</sequence>
<feature type="domain" description="SCP2" evidence="1">
    <location>
        <begin position="93"/>
        <end position="165"/>
    </location>
</feature>
<evidence type="ECO:0000313" key="3">
    <source>
        <dbReference type="Proteomes" id="UP000317158"/>
    </source>
</evidence>
<dbReference type="SUPFAM" id="SSF55718">
    <property type="entry name" value="SCP-like"/>
    <property type="match status" value="1"/>
</dbReference>
<proteinExistence type="predicted"/>
<reference evidence="2 3" key="1">
    <citation type="journal article" date="2019" name="Nat. Microbiol.">
        <title>Wide diversity of methane and short-chain alkane metabolisms in uncultured archaea.</title>
        <authorList>
            <person name="Borrel G."/>
            <person name="Adam P.S."/>
            <person name="McKay L.J."/>
            <person name="Chen L.X."/>
            <person name="Sierra-Garcia I.N."/>
            <person name="Sieber C.M."/>
            <person name="Letourneur Q."/>
            <person name="Ghozlane A."/>
            <person name="Andersen G.L."/>
            <person name="Li W.J."/>
            <person name="Hallam S.J."/>
            <person name="Muyzer G."/>
            <person name="de Oliveira V.M."/>
            <person name="Inskeep W.P."/>
            <person name="Banfield J.F."/>
            <person name="Gribaldo S."/>
        </authorList>
    </citation>
    <scope>NUCLEOTIDE SEQUENCE [LARGE SCALE GENOMIC DNA]</scope>
    <source>
        <strain evidence="2">NM1a</strain>
    </source>
</reference>
<dbReference type="Proteomes" id="UP000317158">
    <property type="component" value="Unassembled WGS sequence"/>
</dbReference>
<dbReference type="AlphaFoldDB" id="A0A520KRG1"/>
<name>A0A520KRG1_METT2</name>
<dbReference type="InterPro" id="IPR036527">
    <property type="entry name" value="SCP2_sterol-bd_dom_sf"/>
</dbReference>
<accession>A0A520KRG1</accession>
<dbReference type="InterPro" id="IPR003033">
    <property type="entry name" value="SCP2_sterol-bd_dom"/>
</dbReference>
<evidence type="ECO:0000259" key="1">
    <source>
        <dbReference type="Pfam" id="PF02036"/>
    </source>
</evidence>
<dbReference type="Pfam" id="PF02036">
    <property type="entry name" value="SCP2"/>
    <property type="match status" value="1"/>
</dbReference>
<evidence type="ECO:0000313" key="2">
    <source>
        <dbReference type="EMBL" id="RZN64252.1"/>
    </source>
</evidence>
<gene>
    <name evidence="2" type="ORF">EF806_04955</name>
</gene>
<organism evidence="2 3">
    <name type="scientific">Methanoliparum thermophilum</name>
    <dbReference type="NCBI Taxonomy" id="2491083"/>
    <lineage>
        <taxon>Archaea</taxon>
        <taxon>Methanobacteriati</taxon>
        <taxon>Methanobacteriota</taxon>
        <taxon>Candidatus Methanoliparia</taxon>
        <taxon>Candidatus Methanoliparales</taxon>
        <taxon>Candidatus Methanoliparaceae</taxon>
        <taxon>Candidatus Methanoliparum</taxon>
    </lineage>
</organism>
<dbReference type="Gene3D" id="3.30.1050.10">
    <property type="entry name" value="SCP2 sterol-binding domain"/>
    <property type="match status" value="1"/>
</dbReference>
<protein>
    <recommendedName>
        <fullName evidence="1">SCP2 domain-containing protein</fullName>
    </recommendedName>
</protein>